<dbReference type="PATRIC" id="fig|1393736.3.peg.1804"/>
<organism evidence="1 2">
    <name type="scientific">Photorhabdus aegyptia</name>
    <dbReference type="NCBI Taxonomy" id="2805098"/>
    <lineage>
        <taxon>Bacteria</taxon>
        <taxon>Pseudomonadati</taxon>
        <taxon>Pseudomonadota</taxon>
        <taxon>Gammaproteobacteria</taxon>
        <taxon>Enterobacterales</taxon>
        <taxon>Morganellaceae</taxon>
        <taxon>Photorhabdus</taxon>
    </lineage>
</organism>
<protein>
    <submittedName>
        <fullName evidence="1">CRISPR-associated protein, Cse1 family</fullName>
    </submittedName>
</protein>
<proteinExistence type="predicted"/>
<dbReference type="AlphaFoldDB" id="A0A022PL15"/>
<sequence length="534" mass="61283">MNLVQDPWLPFRLRDGSEKVLPINAICDHDVMDFALPRADFQGAACQFAIGLLQTVFAPEDKYQWHALYETPPDKKVLQHAFNKVTHAFNVTGIGPLFMQDFDPLQTAKSTTVAGLLIEAPGANGLKLNTDHFVKRGVGDVMSLEMAALALFTLQINAPSGGVGHRVGLRGGGPLTTLMTPQQTDTTLWQKLWLNVISRSEWHYSEPDLTSAQVFPWLAPTKVSVNEGTEIYAKDVHPLHMYWAMPRRIRLVVEKGENICKISGQYSAFTVSEYRTQNYGGNYSGNWTHPLTPYKWDLKEPTQHLSIKGQPGGVTYKIWDALVFTSHERGQRCAPVVSHFYSLCCHFAELRRVMPRLWVFGYDMDNMKARCWYSVTVPLFFVLPEQQEKILYQVKELQKLATNMIWLCRNQIKAAWFEKPADVRGDISFIDLNFWQQSESLFFSVVYQLINNRRSDSPFLTPEQAKHWLNTLRHLCRNLFDEYVVLSELGNERSMVKRMRARQQLIIGLYGQRALKEINTFITNHHIHSGKEEM</sequence>
<dbReference type="InterPro" id="IPR013381">
    <property type="entry name" value="CRISPR-assoc_prot_Cse1"/>
</dbReference>
<evidence type="ECO:0000313" key="2">
    <source>
        <dbReference type="Proteomes" id="UP000023464"/>
    </source>
</evidence>
<name>A0A022PL15_9GAMM</name>
<dbReference type="EMBL" id="JFGV01000021">
    <property type="protein sequence ID" value="EYU15653.1"/>
    <property type="molecule type" value="Genomic_DNA"/>
</dbReference>
<reference evidence="1 2" key="1">
    <citation type="submission" date="2014-03" db="EMBL/GenBank/DDBJ databases">
        <title>Draft Genome of Photorhabdus luminescens BA1, an Egyptian Isolate.</title>
        <authorList>
            <person name="Ghazal S."/>
            <person name="Hurst S.G.IV."/>
            <person name="Morris K."/>
            <person name="Thomas K."/>
            <person name="Tisa L.S."/>
        </authorList>
    </citation>
    <scope>NUCLEOTIDE SEQUENCE [LARGE SCALE GENOMIC DNA]</scope>
    <source>
        <strain evidence="1 2">BA1</strain>
    </source>
</reference>
<dbReference type="Proteomes" id="UP000023464">
    <property type="component" value="Unassembled WGS sequence"/>
</dbReference>
<dbReference type="RefSeq" id="WP_036777994.1">
    <property type="nucleotide sequence ID" value="NZ_CAWLTM010000094.1"/>
</dbReference>
<keyword evidence="2" id="KW-1185">Reference proteome</keyword>
<dbReference type="CDD" id="cd09669">
    <property type="entry name" value="Cse1_I-E"/>
    <property type="match status" value="1"/>
</dbReference>
<dbReference type="NCBIfam" id="TIGR02547">
    <property type="entry name" value="casA_cse1"/>
    <property type="match status" value="1"/>
</dbReference>
<accession>A0A022PL15</accession>
<comment type="caution">
    <text evidence="1">The sequence shown here is derived from an EMBL/GenBank/DDBJ whole genome shotgun (WGS) entry which is preliminary data.</text>
</comment>
<gene>
    <name evidence="1" type="ORF">BA1DRAFT_01785</name>
</gene>
<evidence type="ECO:0000313" key="1">
    <source>
        <dbReference type="EMBL" id="EYU15653.1"/>
    </source>
</evidence>
<dbReference type="Pfam" id="PF09481">
    <property type="entry name" value="CRISPR_Cse1"/>
    <property type="match status" value="1"/>
</dbReference>